<dbReference type="AlphaFoldDB" id="A0A0R2MBZ6"/>
<comment type="caution">
    <text evidence="2">The sequence shown here is derived from an EMBL/GenBank/DDBJ whole genome shotgun (WGS) entry which is preliminary data.</text>
</comment>
<accession>A0A0R2MBZ6</accession>
<dbReference type="PATRIC" id="fig|942150.3.peg.2526"/>
<organism evidence="2 3">
    <name type="scientific">Lactiplantibacillus xiangfangensis</name>
    <dbReference type="NCBI Taxonomy" id="942150"/>
    <lineage>
        <taxon>Bacteria</taxon>
        <taxon>Bacillati</taxon>
        <taxon>Bacillota</taxon>
        <taxon>Bacilli</taxon>
        <taxon>Lactobacillales</taxon>
        <taxon>Lactobacillaceae</taxon>
        <taxon>Lactiplantibacillus</taxon>
    </lineage>
</organism>
<evidence type="ECO:0000256" key="1">
    <source>
        <dbReference type="SAM" id="Phobius"/>
    </source>
</evidence>
<name>A0A0R2MBZ6_9LACO</name>
<dbReference type="RefSeq" id="WP_057706138.1">
    <property type="nucleotide sequence ID" value="NZ_JQCL01000056.1"/>
</dbReference>
<feature type="transmembrane region" description="Helical" evidence="1">
    <location>
        <begin position="83"/>
        <end position="108"/>
    </location>
</feature>
<reference evidence="2 3" key="1">
    <citation type="journal article" date="2015" name="Genome Announc.">
        <title>Expanding the biotechnology potential of lactobacilli through comparative genomics of 213 strains and associated genera.</title>
        <authorList>
            <person name="Sun Z."/>
            <person name="Harris H.M."/>
            <person name="McCann A."/>
            <person name="Guo C."/>
            <person name="Argimon S."/>
            <person name="Zhang W."/>
            <person name="Yang X."/>
            <person name="Jeffery I.B."/>
            <person name="Cooney J.C."/>
            <person name="Kagawa T.F."/>
            <person name="Liu W."/>
            <person name="Song Y."/>
            <person name="Salvetti E."/>
            <person name="Wrobel A."/>
            <person name="Rasinkangas P."/>
            <person name="Parkhill J."/>
            <person name="Rea M.C."/>
            <person name="O'Sullivan O."/>
            <person name="Ritari J."/>
            <person name="Douillard F.P."/>
            <person name="Paul Ross R."/>
            <person name="Yang R."/>
            <person name="Briner A.E."/>
            <person name="Felis G.E."/>
            <person name="de Vos W.M."/>
            <person name="Barrangou R."/>
            <person name="Klaenhammer T.R."/>
            <person name="Caufield P.W."/>
            <person name="Cui Y."/>
            <person name="Zhang H."/>
            <person name="O'Toole P.W."/>
        </authorList>
    </citation>
    <scope>NUCLEOTIDE SEQUENCE [LARGE SCALE GENOMIC DNA]</scope>
    <source>
        <strain evidence="2 3">LMG 26013</strain>
    </source>
</reference>
<dbReference type="STRING" id="942150.IV64_GL002418"/>
<keyword evidence="1" id="KW-0812">Transmembrane</keyword>
<sequence>MEENGKIVPDEVKGWNWGAFMFSYIWGIANKTYLPLLVLIPFFNIVWVFIVGFKGNGWAWQKGDYKDVETFKAVQSTWNRAGIVQFILTIAIFVLYFAMFASVLNSLLSFRN</sequence>
<protein>
    <submittedName>
        <fullName evidence="2">Uncharacterized protein</fullName>
    </submittedName>
</protein>
<keyword evidence="1" id="KW-1133">Transmembrane helix</keyword>
<dbReference type="Proteomes" id="UP000051783">
    <property type="component" value="Unassembled WGS sequence"/>
</dbReference>
<feature type="transmembrane region" description="Helical" evidence="1">
    <location>
        <begin position="33"/>
        <end position="53"/>
    </location>
</feature>
<dbReference type="EMBL" id="JQCL01000056">
    <property type="protein sequence ID" value="KRO11246.1"/>
    <property type="molecule type" value="Genomic_DNA"/>
</dbReference>
<evidence type="ECO:0000313" key="2">
    <source>
        <dbReference type="EMBL" id="KRO11246.1"/>
    </source>
</evidence>
<proteinExistence type="predicted"/>
<keyword evidence="3" id="KW-1185">Reference proteome</keyword>
<dbReference type="OrthoDB" id="9815959at2"/>
<evidence type="ECO:0000313" key="3">
    <source>
        <dbReference type="Proteomes" id="UP000051783"/>
    </source>
</evidence>
<keyword evidence="1" id="KW-0472">Membrane</keyword>
<gene>
    <name evidence="2" type="ORF">IV64_GL002418</name>
</gene>